<comment type="caution">
    <text evidence="2">The sequence shown here is derived from an EMBL/GenBank/DDBJ whole genome shotgun (WGS) entry which is preliminary data.</text>
</comment>
<protein>
    <submittedName>
        <fullName evidence="2">SseB family protein</fullName>
    </submittedName>
</protein>
<accession>A0ABW2NWJ0</accession>
<keyword evidence="3" id="KW-1185">Reference proteome</keyword>
<evidence type="ECO:0000259" key="1">
    <source>
        <dbReference type="Pfam" id="PF07179"/>
    </source>
</evidence>
<dbReference type="EMBL" id="JBHTCG010000002">
    <property type="protein sequence ID" value="MFC7381489.1"/>
    <property type="molecule type" value="Genomic_DNA"/>
</dbReference>
<gene>
    <name evidence="2" type="ORF">ACFQSB_04665</name>
</gene>
<evidence type="ECO:0000313" key="3">
    <source>
        <dbReference type="Proteomes" id="UP001596496"/>
    </source>
</evidence>
<dbReference type="InterPro" id="IPR009839">
    <property type="entry name" value="SseB_N"/>
</dbReference>
<sequence length="191" mass="19684">MPSIPQPLVPDDDGGADASVTAALAAFAAGTGDAAAVASALSSARLLVPVVALLTRAEVGEHGLKQEKESEMALPVLVGADGRKAVPAFTGVASLQLWRADARPIQAATPQVCRAALSEDAAAVMVDVAGPVPFAIEGGLLHALASIGRMPAGDDALEPMLRELSRHAEVTVARVPERRRGLLTRLRRHAK</sequence>
<dbReference type="Pfam" id="PF07179">
    <property type="entry name" value="SseB"/>
    <property type="match status" value="1"/>
</dbReference>
<name>A0ABW2NWJ0_9ACTN</name>
<dbReference type="Proteomes" id="UP001596496">
    <property type="component" value="Unassembled WGS sequence"/>
</dbReference>
<organism evidence="2 3">
    <name type="scientific">Sphaerisporangium rhizosphaerae</name>
    <dbReference type="NCBI Taxonomy" id="2269375"/>
    <lineage>
        <taxon>Bacteria</taxon>
        <taxon>Bacillati</taxon>
        <taxon>Actinomycetota</taxon>
        <taxon>Actinomycetes</taxon>
        <taxon>Streptosporangiales</taxon>
        <taxon>Streptosporangiaceae</taxon>
        <taxon>Sphaerisporangium</taxon>
    </lineage>
</organism>
<feature type="domain" description="SseB protein N-terminal" evidence="1">
    <location>
        <begin position="21"/>
        <end position="141"/>
    </location>
</feature>
<reference evidence="3" key="1">
    <citation type="journal article" date="2019" name="Int. J. Syst. Evol. Microbiol.">
        <title>The Global Catalogue of Microorganisms (GCM) 10K type strain sequencing project: providing services to taxonomists for standard genome sequencing and annotation.</title>
        <authorList>
            <consortium name="The Broad Institute Genomics Platform"/>
            <consortium name="The Broad Institute Genome Sequencing Center for Infectious Disease"/>
            <person name="Wu L."/>
            <person name="Ma J."/>
        </authorList>
    </citation>
    <scope>NUCLEOTIDE SEQUENCE [LARGE SCALE GENOMIC DNA]</scope>
    <source>
        <strain evidence="3">CECT 7649</strain>
    </source>
</reference>
<evidence type="ECO:0000313" key="2">
    <source>
        <dbReference type="EMBL" id="MFC7381489.1"/>
    </source>
</evidence>
<dbReference type="RefSeq" id="WP_380824416.1">
    <property type="nucleotide sequence ID" value="NZ_JBHTCG010000002.1"/>
</dbReference>
<proteinExistence type="predicted"/>